<organism evidence="2">
    <name type="scientific">Caldilineaceae bacterium SB0662_bin_9</name>
    <dbReference type="NCBI Taxonomy" id="2605258"/>
    <lineage>
        <taxon>Bacteria</taxon>
        <taxon>Bacillati</taxon>
        <taxon>Chloroflexota</taxon>
        <taxon>Caldilineae</taxon>
        <taxon>Caldilineales</taxon>
        <taxon>Caldilineaceae</taxon>
    </lineage>
</organism>
<keyword evidence="1" id="KW-0812">Transmembrane</keyword>
<sequence length="174" mass="19853">MTTLLFFMGPDSRFQYHAWYGEDDEMPNAPKVVELLTRHAPHPRIADGFAQGVRNAAGSQFPVPNMMKSNWQQVLLVYGGWLVLFALALVLVFLLQRNVVEDILIGRMVNPWRLRSIGQWSVYVLGIGWIVFVFLIEGYLRNGAARGLFWQRIVRVGAPLLALISLSYAVNRFF</sequence>
<feature type="transmembrane region" description="Helical" evidence="1">
    <location>
        <begin position="75"/>
        <end position="95"/>
    </location>
</feature>
<name>A0A6B1DSI0_9CHLR</name>
<keyword evidence="1" id="KW-1133">Transmembrane helix</keyword>
<evidence type="ECO:0000313" key="2">
    <source>
        <dbReference type="EMBL" id="MYD90187.1"/>
    </source>
</evidence>
<evidence type="ECO:0000256" key="1">
    <source>
        <dbReference type="SAM" id="Phobius"/>
    </source>
</evidence>
<reference evidence="2" key="1">
    <citation type="submission" date="2019-09" db="EMBL/GenBank/DDBJ databases">
        <title>Characterisation of the sponge microbiome using genome-centric metagenomics.</title>
        <authorList>
            <person name="Engelberts J.P."/>
            <person name="Robbins S.J."/>
            <person name="De Goeij J.M."/>
            <person name="Aranda M."/>
            <person name="Bell S.C."/>
            <person name="Webster N.S."/>
        </authorList>
    </citation>
    <scope>NUCLEOTIDE SEQUENCE</scope>
    <source>
        <strain evidence="2">SB0662_bin_9</strain>
    </source>
</reference>
<feature type="transmembrane region" description="Helical" evidence="1">
    <location>
        <begin position="120"/>
        <end position="140"/>
    </location>
</feature>
<gene>
    <name evidence="2" type="ORF">F4Y08_07590</name>
</gene>
<proteinExistence type="predicted"/>
<dbReference type="EMBL" id="VXPY01000052">
    <property type="protein sequence ID" value="MYD90187.1"/>
    <property type="molecule type" value="Genomic_DNA"/>
</dbReference>
<accession>A0A6B1DSI0</accession>
<comment type="caution">
    <text evidence="2">The sequence shown here is derived from an EMBL/GenBank/DDBJ whole genome shotgun (WGS) entry which is preliminary data.</text>
</comment>
<feature type="transmembrane region" description="Helical" evidence="1">
    <location>
        <begin position="152"/>
        <end position="170"/>
    </location>
</feature>
<protein>
    <submittedName>
        <fullName evidence="2">Uncharacterized protein</fullName>
    </submittedName>
</protein>
<keyword evidence="1" id="KW-0472">Membrane</keyword>
<dbReference type="AlphaFoldDB" id="A0A6B1DSI0"/>